<dbReference type="NCBIfam" id="NF033537">
    <property type="entry name" value="lasso_biosyn_B2"/>
    <property type="match status" value="1"/>
</dbReference>
<evidence type="ECO:0000313" key="3">
    <source>
        <dbReference type="Proteomes" id="UP000629963"/>
    </source>
</evidence>
<dbReference type="InterPro" id="IPR053521">
    <property type="entry name" value="McjB-like"/>
</dbReference>
<feature type="domain" description="Microcin J25-processing protein McjB C-terminal" evidence="1">
    <location>
        <begin position="61"/>
        <end position="138"/>
    </location>
</feature>
<dbReference type="RefSeq" id="WP_187009100.1">
    <property type="nucleotide sequence ID" value="NZ_JACRUI010000001.1"/>
</dbReference>
<name>A0ABR7J5Q3_9FLAO</name>
<gene>
    <name evidence="2" type="ORF">H8R23_03865</name>
</gene>
<reference evidence="2 3" key="1">
    <citation type="submission" date="2020-08" db="EMBL/GenBank/DDBJ databases">
        <title>Description of novel Flavobacterium F-380 isolate.</title>
        <authorList>
            <person name="Saticioglu I.B."/>
            <person name="Duman M."/>
            <person name="Altun S."/>
        </authorList>
    </citation>
    <scope>NUCLEOTIDE SEQUENCE [LARGE SCALE GENOMIC DNA]</scope>
    <source>
        <strain evidence="2 3">F-380</strain>
    </source>
</reference>
<keyword evidence="3" id="KW-1185">Reference proteome</keyword>
<sequence length="141" mass="16529">MKRLFRNAFLLSARQKKIIVLVFLLSIYRNLLLLIGSKQAFSENISKNLKYKTTLTVEKMAIAKDIALGIAIVNKYMIWKNVCRHQSWQAVYLLIKYKIPFEYKVGVKKMKNVKEGHSWVKVNDKFISGRCNENNYIVLNK</sequence>
<proteinExistence type="predicted"/>
<organism evidence="2 3">
    <name type="scientific">Flavobacterium kayseriense</name>
    <dbReference type="NCBI Taxonomy" id="2764714"/>
    <lineage>
        <taxon>Bacteria</taxon>
        <taxon>Pseudomonadati</taxon>
        <taxon>Bacteroidota</taxon>
        <taxon>Flavobacteriia</taxon>
        <taxon>Flavobacteriales</taxon>
        <taxon>Flavobacteriaceae</taxon>
        <taxon>Flavobacterium</taxon>
    </lineage>
</organism>
<dbReference type="Proteomes" id="UP000629963">
    <property type="component" value="Unassembled WGS sequence"/>
</dbReference>
<protein>
    <submittedName>
        <fullName evidence="2">Lasso peptide biosynthesis B2 protein</fullName>
    </submittedName>
</protein>
<dbReference type="InterPro" id="IPR032708">
    <property type="entry name" value="McjB_C"/>
</dbReference>
<evidence type="ECO:0000313" key="2">
    <source>
        <dbReference type="EMBL" id="MBC5840532.1"/>
    </source>
</evidence>
<accession>A0ABR7J5Q3</accession>
<comment type="caution">
    <text evidence="2">The sequence shown here is derived from an EMBL/GenBank/DDBJ whole genome shotgun (WGS) entry which is preliminary data.</text>
</comment>
<dbReference type="Pfam" id="PF13471">
    <property type="entry name" value="Transglut_core3"/>
    <property type="match status" value="1"/>
</dbReference>
<evidence type="ECO:0000259" key="1">
    <source>
        <dbReference type="Pfam" id="PF13471"/>
    </source>
</evidence>
<dbReference type="EMBL" id="JACRUJ010000001">
    <property type="protein sequence ID" value="MBC5840532.1"/>
    <property type="molecule type" value="Genomic_DNA"/>
</dbReference>